<accession>A0A6S7KIL4</accession>
<organism evidence="2 3">
    <name type="scientific">Paramuricea clavata</name>
    <name type="common">Red gorgonian</name>
    <name type="synonym">Violescent sea-whip</name>
    <dbReference type="NCBI Taxonomy" id="317549"/>
    <lineage>
        <taxon>Eukaryota</taxon>
        <taxon>Metazoa</taxon>
        <taxon>Cnidaria</taxon>
        <taxon>Anthozoa</taxon>
        <taxon>Octocorallia</taxon>
        <taxon>Malacalcyonacea</taxon>
        <taxon>Plexauridae</taxon>
        <taxon>Paramuricea</taxon>
    </lineage>
</organism>
<reference evidence="2" key="1">
    <citation type="submission" date="2020-04" db="EMBL/GenBank/DDBJ databases">
        <authorList>
            <person name="Alioto T."/>
            <person name="Alioto T."/>
            <person name="Gomez Garrido J."/>
        </authorList>
    </citation>
    <scope>NUCLEOTIDE SEQUENCE</scope>
    <source>
        <strain evidence="2">A484AB</strain>
    </source>
</reference>
<feature type="region of interest" description="Disordered" evidence="1">
    <location>
        <begin position="1"/>
        <end position="34"/>
    </location>
</feature>
<name>A0A6S7KIL4_PARCT</name>
<dbReference type="Proteomes" id="UP001152795">
    <property type="component" value="Unassembled WGS sequence"/>
</dbReference>
<keyword evidence="3" id="KW-1185">Reference proteome</keyword>
<feature type="compositionally biased region" description="Polar residues" evidence="1">
    <location>
        <begin position="14"/>
        <end position="33"/>
    </location>
</feature>
<evidence type="ECO:0000313" key="3">
    <source>
        <dbReference type="Proteomes" id="UP001152795"/>
    </source>
</evidence>
<dbReference type="EMBL" id="CACRXK020041310">
    <property type="protein sequence ID" value="CAB4045706.1"/>
    <property type="molecule type" value="Genomic_DNA"/>
</dbReference>
<proteinExistence type="predicted"/>
<feature type="non-terminal residue" evidence="2">
    <location>
        <position position="128"/>
    </location>
</feature>
<sequence length="128" mass="14108">MSQDGQRSNEEDSNANVNPISTSPSSNRNTLSDDLSRQVETILAALRDARNVPSVPIPKVVDEYSSYTYKAPHSQRSVAEIGKLAGTIKSIDDLDDKLELVNELIFDLDTTMAAIMEKRSLLAPYLQP</sequence>
<evidence type="ECO:0000256" key="1">
    <source>
        <dbReference type="SAM" id="MobiDB-lite"/>
    </source>
</evidence>
<comment type="caution">
    <text evidence="2">The sequence shown here is derived from an EMBL/GenBank/DDBJ whole genome shotgun (WGS) entry which is preliminary data.</text>
</comment>
<gene>
    <name evidence="2" type="ORF">PACLA_8A012476</name>
</gene>
<dbReference type="AlphaFoldDB" id="A0A6S7KIL4"/>
<evidence type="ECO:0000313" key="2">
    <source>
        <dbReference type="EMBL" id="CAB4045706.1"/>
    </source>
</evidence>
<protein>
    <submittedName>
        <fullName evidence="2">Uncharacterized protein</fullName>
    </submittedName>
</protein>